<dbReference type="Gene3D" id="3.30.920.30">
    <property type="entry name" value="Hypothetical protein"/>
    <property type="match status" value="1"/>
</dbReference>
<dbReference type="EMBL" id="RSCE01000011">
    <property type="protein sequence ID" value="RSH78930.1"/>
    <property type="molecule type" value="Genomic_DNA"/>
</dbReference>
<keyword evidence="5" id="KW-0694">RNA-binding</keyword>
<dbReference type="SUPFAM" id="SSF54786">
    <property type="entry name" value="YcfA/nrd intein domain"/>
    <property type="match status" value="1"/>
</dbReference>
<dbReference type="SUPFAM" id="SSF116846">
    <property type="entry name" value="MIT domain"/>
    <property type="match status" value="1"/>
</dbReference>
<keyword evidence="9" id="KW-1185">Reference proteome</keyword>
<keyword evidence="1" id="KW-1277">Toxin-antitoxin system</keyword>
<evidence type="ECO:0008006" key="10">
    <source>
        <dbReference type="Google" id="ProtNLM"/>
    </source>
</evidence>
<dbReference type="Pfam" id="PF07927">
    <property type="entry name" value="HicA_toxin"/>
    <property type="match status" value="1"/>
</dbReference>
<dbReference type="PANTHER" id="PTHR37327:SF1">
    <property type="entry name" value="MICROTUBULE INTERACTING AND TRANSPORT DOMAIN-CONTAINING PROTEIN"/>
    <property type="match status" value="1"/>
</dbReference>
<evidence type="ECO:0000313" key="9">
    <source>
        <dbReference type="Proteomes" id="UP000279236"/>
    </source>
</evidence>
<feature type="compositionally biased region" description="Polar residues" evidence="7">
    <location>
        <begin position="275"/>
        <end position="284"/>
    </location>
</feature>
<evidence type="ECO:0000256" key="1">
    <source>
        <dbReference type="ARBA" id="ARBA00022649"/>
    </source>
</evidence>
<reference evidence="8 9" key="1">
    <citation type="submission" date="2018-11" db="EMBL/GenBank/DDBJ databases">
        <title>Genome sequence of Apiotrichum porosum DSM 27194.</title>
        <authorList>
            <person name="Aliyu H."/>
            <person name="Gorte O."/>
            <person name="Ochsenreither K."/>
        </authorList>
    </citation>
    <scope>NUCLEOTIDE SEQUENCE [LARGE SCALE GENOMIC DNA]</scope>
    <source>
        <strain evidence="8 9">DSM 27194</strain>
    </source>
</reference>
<evidence type="ECO:0000256" key="4">
    <source>
        <dbReference type="ARBA" id="ARBA00022801"/>
    </source>
</evidence>
<gene>
    <name evidence="8" type="ORF">EHS24_001853</name>
</gene>
<organism evidence="8 9">
    <name type="scientific">Apiotrichum porosum</name>
    <dbReference type="NCBI Taxonomy" id="105984"/>
    <lineage>
        <taxon>Eukaryota</taxon>
        <taxon>Fungi</taxon>
        <taxon>Dikarya</taxon>
        <taxon>Basidiomycota</taxon>
        <taxon>Agaricomycotina</taxon>
        <taxon>Tremellomycetes</taxon>
        <taxon>Trichosporonales</taxon>
        <taxon>Trichosporonaceae</taxon>
        <taxon>Apiotrichum</taxon>
    </lineage>
</organism>
<dbReference type="InterPro" id="IPR038570">
    <property type="entry name" value="HicA_sf"/>
</dbReference>
<keyword evidence="4" id="KW-0378">Hydrolase</keyword>
<feature type="compositionally biased region" description="Polar residues" evidence="7">
    <location>
        <begin position="411"/>
        <end position="423"/>
    </location>
</feature>
<sequence>MTHAQKHREVIKVLGDYGWTPIRVKGSHQTWMSATGRPFVVPTHSEVSPYVMLQLKGVLKSDNCYRSASSHRTASVVAGMDNGTHTAIAPNGGDLSLIDAPADTPRAASFGIVPLRTLAAGGATPTESNIASLLPPDLANDSASDSGSRRSSMQPRVASRQLLQTALDLAQKAVEMDKGNDVAGALAAYRDAVTKLRVVMERVGVDPTDGKRGGKDADEGRTLRGIHDAYMARITLLSAYEGSDAEEATAGIGTLMLETTSINSTPPPAPAPNLHLSSDISPTNGDAGPSNPLRSPVSASALSSRRKKRITSKQSFGLDEEADLSGLDGVDGDEASIQEASSVRGLKTLPPVEASPRTSAESDRPLPPLPASGGGDRTRKMSVAEEAQAGVIANSTTTSNSISRRRHQRGPTGQSMSSISELNASPRGSMIESYEGSTRSRTVSSRTYVNGDASIPPVPPLQPAFRSTLAPPIRLQGNAHLAPRPEPQPTELIHRPFHLLRILCMSMDPSGPGAYLTSAIHIDPAMWKPSNWRQPGSSKSSSQPKLVGQEAKARACEALIGHLEAIRSTAAPLLMGVRDERYGGEGQARLSKHEMEQANRVGGELSTLLDGLDDELDATHKALQSKGVAVGTWKGKTKSSWGSRISARVDKMSRGSDSPERYVDLLGQLFLSAQVVDEHLRCFTGPCTPAYHALPHKTYKQIETRLTRAAQFVGAVIVPFVMDDFRQFMLGYLKGGLKYLED</sequence>
<dbReference type="GeneID" id="39586396"/>
<evidence type="ECO:0000256" key="3">
    <source>
        <dbReference type="ARBA" id="ARBA00022759"/>
    </source>
</evidence>
<dbReference type="AlphaFoldDB" id="A0A427XJ84"/>
<evidence type="ECO:0000256" key="5">
    <source>
        <dbReference type="ARBA" id="ARBA00022884"/>
    </source>
</evidence>
<dbReference type="RefSeq" id="XP_028474077.1">
    <property type="nucleotide sequence ID" value="XM_028617614.1"/>
</dbReference>
<proteinExistence type="predicted"/>
<feature type="region of interest" description="Disordered" evidence="7">
    <location>
        <begin position="259"/>
        <end position="317"/>
    </location>
</feature>
<dbReference type="GO" id="GO:0003729">
    <property type="term" value="F:mRNA binding"/>
    <property type="evidence" value="ECO:0007669"/>
    <property type="project" value="InterPro"/>
</dbReference>
<feature type="compositionally biased region" description="Low complexity" evidence="7">
    <location>
        <begin position="141"/>
        <end position="152"/>
    </location>
</feature>
<dbReference type="OrthoDB" id="2245455at2759"/>
<evidence type="ECO:0000256" key="2">
    <source>
        <dbReference type="ARBA" id="ARBA00022722"/>
    </source>
</evidence>
<name>A0A427XJ84_9TREE</name>
<protein>
    <recommendedName>
        <fullName evidence="10">MIT domain-containing protein</fullName>
    </recommendedName>
</protein>
<evidence type="ECO:0000313" key="8">
    <source>
        <dbReference type="EMBL" id="RSH78930.1"/>
    </source>
</evidence>
<dbReference type="PANTHER" id="PTHR37327">
    <property type="entry name" value="CHROMOSOME 1, WHOLE GENOME SHOTGUN SEQUENCE"/>
    <property type="match status" value="1"/>
</dbReference>
<evidence type="ECO:0000256" key="6">
    <source>
        <dbReference type="ARBA" id="ARBA00023016"/>
    </source>
</evidence>
<dbReference type="InterPro" id="IPR012933">
    <property type="entry name" value="HicA_mRNA_interferase"/>
</dbReference>
<feature type="region of interest" description="Disordered" evidence="7">
    <location>
        <begin position="339"/>
        <end position="444"/>
    </location>
</feature>
<dbReference type="STRING" id="105984.A0A427XJ84"/>
<dbReference type="GO" id="GO:0004519">
    <property type="term" value="F:endonuclease activity"/>
    <property type="evidence" value="ECO:0007669"/>
    <property type="project" value="UniProtKB-KW"/>
</dbReference>
<keyword evidence="6" id="KW-0346">Stress response</keyword>
<dbReference type="GO" id="GO:0016787">
    <property type="term" value="F:hydrolase activity"/>
    <property type="evidence" value="ECO:0007669"/>
    <property type="project" value="UniProtKB-KW"/>
</dbReference>
<feature type="region of interest" description="Disordered" evidence="7">
    <location>
        <begin position="129"/>
        <end position="158"/>
    </location>
</feature>
<keyword evidence="2" id="KW-0540">Nuclease</keyword>
<keyword evidence="3" id="KW-0255">Endonuclease</keyword>
<dbReference type="Proteomes" id="UP000279236">
    <property type="component" value="Unassembled WGS sequence"/>
</dbReference>
<accession>A0A427XJ84</accession>
<evidence type="ECO:0000256" key="7">
    <source>
        <dbReference type="SAM" id="MobiDB-lite"/>
    </source>
</evidence>
<comment type="caution">
    <text evidence="8">The sequence shown here is derived from an EMBL/GenBank/DDBJ whole genome shotgun (WGS) entry which is preliminary data.</text>
</comment>
<dbReference type="InterPro" id="IPR036181">
    <property type="entry name" value="MIT_dom_sf"/>
</dbReference>